<dbReference type="GO" id="GO:0005524">
    <property type="term" value="F:ATP binding"/>
    <property type="evidence" value="ECO:0007669"/>
    <property type="project" value="InterPro"/>
</dbReference>
<dbReference type="InterPro" id="IPR014001">
    <property type="entry name" value="Helicase_ATP-bd"/>
</dbReference>
<dbReference type="Gene3D" id="3.40.50.300">
    <property type="entry name" value="P-loop containing nucleotide triphosphate hydrolases"/>
    <property type="match status" value="1"/>
</dbReference>
<keyword evidence="5" id="KW-0234">DNA repair</keyword>
<keyword evidence="1" id="KW-0227">DNA damage</keyword>
<evidence type="ECO:0000259" key="6">
    <source>
        <dbReference type="PROSITE" id="PS51192"/>
    </source>
</evidence>
<dbReference type="InterPro" id="IPR011545">
    <property type="entry name" value="DEAD/DEAH_box_helicase_dom"/>
</dbReference>
<keyword evidence="3 7" id="KW-0547">Nucleotide-binding</keyword>
<dbReference type="PROSITE" id="PS51192">
    <property type="entry name" value="HELICASE_ATP_BIND_1"/>
    <property type="match status" value="1"/>
</dbReference>
<dbReference type="GO" id="GO:0003677">
    <property type="term" value="F:DNA binding"/>
    <property type="evidence" value="ECO:0007669"/>
    <property type="project" value="UniProtKB-KW"/>
</dbReference>
<evidence type="ECO:0000256" key="1">
    <source>
        <dbReference type="ARBA" id="ARBA00022763"/>
    </source>
</evidence>
<evidence type="ECO:0000256" key="4">
    <source>
        <dbReference type="ARBA" id="ARBA00023125"/>
    </source>
</evidence>
<evidence type="ECO:0000256" key="2">
    <source>
        <dbReference type="ARBA" id="ARBA00022801"/>
    </source>
</evidence>
<dbReference type="PANTHER" id="PTHR47964">
    <property type="entry name" value="ATP-DEPENDENT DNA HELICASE HOMOLOG RECG, CHLOROPLASTIC"/>
    <property type="match status" value="1"/>
</dbReference>
<dbReference type="GO" id="GO:0003678">
    <property type="term" value="F:DNA helicase activity"/>
    <property type="evidence" value="ECO:0007669"/>
    <property type="project" value="TreeGrafter"/>
</dbReference>
<dbReference type="SMART" id="SM00487">
    <property type="entry name" value="DEXDc"/>
    <property type="match status" value="1"/>
</dbReference>
<keyword evidence="2" id="KW-0378">Hydrolase</keyword>
<dbReference type="EMBL" id="AUZX01012422">
    <property type="protein sequence ID" value="EQD39344.1"/>
    <property type="molecule type" value="Genomic_DNA"/>
</dbReference>
<keyword evidence="4" id="KW-0238">DNA-binding</keyword>
<gene>
    <name evidence="7" type="ORF">B1A_16897</name>
</gene>
<dbReference type="AlphaFoldDB" id="T1AEC3"/>
<dbReference type="InterPro" id="IPR027417">
    <property type="entry name" value="P-loop_NTPase"/>
</dbReference>
<evidence type="ECO:0000256" key="5">
    <source>
        <dbReference type="ARBA" id="ARBA00023204"/>
    </source>
</evidence>
<proteinExistence type="predicted"/>
<dbReference type="SUPFAM" id="SSF52540">
    <property type="entry name" value="P-loop containing nucleoside triphosphate hydrolases"/>
    <property type="match status" value="1"/>
</dbReference>
<evidence type="ECO:0000256" key="3">
    <source>
        <dbReference type="ARBA" id="ARBA00022806"/>
    </source>
</evidence>
<feature type="domain" description="Helicase ATP-binding" evidence="6">
    <location>
        <begin position="33"/>
        <end position="172"/>
    </location>
</feature>
<protein>
    <submittedName>
        <fullName evidence="7">Protein containing DNA/RNA helicase, DEAD/DEAH box type</fullName>
    </submittedName>
</protein>
<name>T1AEC3_9ZZZZ</name>
<dbReference type="GO" id="GO:0016787">
    <property type="term" value="F:hydrolase activity"/>
    <property type="evidence" value="ECO:0007669"/>
    <property type="project" value="UniProtKB-KW"/>
</dbReference>
<keyword evidence="3 7" id="KW-0067">ATP-binding</keyword>
<dbReference type="CDD" id="cd17991">
    <property type="entry name" value="DEXHc_TRCF"/>
    <property type="match status" value="1"/>
</dbReference>
<dbReference type="InterPro" id="IPR047112">
    <property type="entry name" value="RecG/Mfd"/>
</dbReference>
<dbReference type="PANTHER" id="PTHR47964:SF1">
    <property type="entry name" value="ATP-DEPENDENT DNA HELICASE HOMOLOG RECG, CHLOROPLASTIC"/>
    <property type="match status" value="1"/>
</dbReference>
<dbReference type="Pfam" id="PF00270">
    <property type="entry name" value="DEAD"/>
    <property type="match status" value="1"/>
</dbReference>
<organism evidence="7">
    <name type="scientific">mine drainage metagenome</name>
    <dbReference type="NCBI Taxonomy" id="410659"/>
    <lineage>
        <taxon>unclassified sequences</taxon>
        <taxon>metagenomes</taxon>
        <taxon>ecological metagenomes</taxon>
    </lineage>
</organism>
<sequence>FQADTRWQEELESSFPYQETRDQLMVLEDVKRDMESPRPMDRLLCGDVGFGKTEIALRAAFKAVEGGYQVAVLVPTTVLAQQHFLTFQDRLRAFPVVVEQLSRMRSEEESKAVLAGLALGSVDIVIGTHRLLQKDVRFKQLGLVVLDEEQRFGVMQKERLKQLRTAVDILSL</sequence>
<reference evidence="7" key="1">
    <citation type="submission" date="2013-08" db="EMBL/GenBank/DDBJ databases">
        <authorList>
            <person name="Mendez C."/>
            <person name="Richter M."/>
            <person name="Ferrer M."/>
            <person name="Sanchez J."/>
        </authorList>
    </citation>
    <scope>NUCLEOTIDE SEQUENCE</scope>
</reference>
<keyword evidence="3 7" id="KW-0347">Helicase</keyword>
<evidence type="ECO:0000313" key="7">
    <source>
        <dbReference type="EMBL" id="EQD39344.1"/>
    </source>
</evidence>
<dbReference type="GO" id="GO:0006281">
    <property type="term" value="P:DNA repair"/>
    <property type="evidence" value="ECO:0007669"/>
    <property type="project" value="UniProtKB-KW"/>
</dbReference>
<feature type="non-terminal residue" evidence="7">
    <location>
        <position position="172"/>
    </location>
</feature>
<reference evidence="7" key="2">
    <citation type="journal article" date="2014" name="ISME J.">
        <title>Microbial stratification in low pH oxic and suboxic macroscopic growths along an acid mine drainage.</title>
        <authorList>
            <person name="Mendez-Garcia C."/>
            <person name="Mesa V."/>
            <person name="Sprenger R.R."/>
            <person name="Richter M."/>
            <person name="Diez M.S."/>
            <person name="Solano J."/>
            <person name="Bargiela R."/>
            <person name="Golyshina O.V."/>
            <person name="Manteca A."/>
            <person name="Ramos J.L."/>
            <person name="Gallego J.R."/>
            <person name="Llorente I."/>
            <person name="Martins Dos Santos V.A."/>
            <person name="Jensen O.N."/>
            <person name="Pelaez A.I."/>
            <person name="Sanchez J."/>
            <person name="Ferrer M."/>
        </authorList>
    </citation>
    <scope>NUCLEOTIDE SEQUENCE</scope>
</reference>
<feature type="non-terminal residue" evidence="7">
    <location>
        <position position="1"/>
    </location>
</feature>
<comment type="caution">
    <text evidence="7">The sequence shown here is derived from an EMBL/GenBank/DDBJ whole genome shotgun (WGS) entry which is preliminary data.</text>
</comment>
<accession>T1AEC3</accession>